<keyword evidence="2" id="KW-1185">Reference proteome</keyword>
<comment type="caution">
    <text evidence="1">The sequence shown here is derived from an EMBL/GenBank/DDBJ whole genome shotgun (WGS) entry which is preliminary data.</text>
</comment>
<dbReference type="EMBL" id="JAIFRP010000013">
    <property type="protein sequence ID" value="KAK2586437.1"/>
    <property type="molecule type" value="Genomic_DNA"/>
</dbReference>
<accession>A0AAD9RUY5</accession>
<name>A0AAD9RUY5_9HYME</name>
<organism evidence="1 2">
    <name type="scientific">Odynerus spinipes</name>
    <dbReference type="NCBI Taxonomy" id="1348599"/>
    <lineage>
        <taxon>Eukaryota</taxon>
        <taxon>Metazoa</taxon>
        <taxon>Ecdysozoa</taxon>
        <taxon>Arthropoda</taxon>
        <taxon>Hexapoda</taxon>
        <taxon>Insecta</taxon>
        <taxon>Pterygota</taxon>
        <taxon>Neoptera</taxon>
        <taxon>Endopterygota</taxon>
        <taxon>Hymenoptera</taxon>
        <taxon>Apocrita</taxon>
        <taxon>Aculeata</taxon>
        <taxon>Vespoidea</taxon>
        <taxon>Vespidae</taxon>
        <taxon>Eumeninae</taxon>
        <taxon>Odynerus</taxon>
    </lineage>
</organism>
<proteinExistence type="predicted"/>
<evidence type="ECO:0000313" key="2">
    <source>
        <dbReference type="Proteomes" id="UP001258017"/>
    </source>
</evidence>
<protein>
    <submittedName>
        <fullName evidence="1">Uncharacterized protein</fullName>
    </submittedName>
</protein>
<dbReference type="AlphaFoldDB" id="A0AAD9RUY5"/>
<sequence length="79" mass="9356">MTLRLPKPQAKQNATVERKLWLLHLHASRNIARRERPGTRRIFSGSRSRHERAFTGWTPSNSLKEHSQALRYKRIRALK</sequence>
<reference evidence="1" key="2">
    <citation type="journal article" date="2023" name="Commun. Biol.">
        <title>Intrasexual cuticular hydrocarbon dimorphism in a wasp sheds light on hydrocarbon biosynthesis genes in Hymenoptera.</title>
        <authorList>
            <person name="Moris V.C."/>
            <person name="Podsiadlowski L."/>
            <person name="Martin S."/>
            <person name="Oeyen J.P."/>
            <person name="Donath A."/>
            <person name="Petersen M."/>
            <person name="Wilbrandt J."/>
            <person name="Misof B."/>
            <person name="Liedtke D."/>
            <person name="Thamm M."/>
            <person name="Scheiner R."/>
            <person name="Schmitt T."/>
            <person name="Niehuis O."/>
        </authorList>
    </citation>
    <scope>NUCLEOTIDE SEQUENCE</scope>
    <source>
        <strain evidence="1">GBR_01_08_01A</strain>
    </source>
</reference>
<evidence type="ECO:0000313" key="1">
    <source>
        <dbReference type="EMBL" id="KAK2586437.1"/>
    </source>
</evidence>
<dbReference type="Proteomes" id="UP001258017">
    <property type="component" value="Unassembled WGS sequence"/>
</dbReference>
<gene>
    <name evidence="1" type="ORF">KPH14_010717</name>
</gene>
<reference evidence="1" key="1">
    <citation type="submission" date="2021-08" db="EMBL/GenBank/DDBJ databases">
        <authorList>
            <person name="Misof B."/>
            <person name="Oliver O."/>
            <person name="Podsiadlowski L."/>
            <person name="Donath A."/>
            <person name="Peters R."/>
            <person name="Mayer C."/>
            <person name="Rust J."/>
            <person name="Gunkel S."/>
            <person name="Lesny P."/>
            <person name="Martin S."/>
            <person name="Oeyen J.P."/>
            <person name="Petersen M."/>
            <person name="Panagiotis P."/>
            <person name="Wilbrandt J."/>
            <person name="Tanja T."/>
        </authorList>
    </citation>
    <scope>NUCLEOTIDE SEQUENCE</scope>
    <source>
        <strain evidence="1">GBR_01_08_01A</strain>
        <tissue evidence="1">Thorax + abdomen</tissue>
    </source>
</reference>